<evidence type="ECO:0000313" key="3">
    <source>
        <dbReference type="Proteomes" id="UP000235464"/>
    </source>
</evidence>
<name>A0A2N9BC35_STRCX</name>
<evidence type="ECO:0000313" key="2">
    <source>
        <dbReference type="EMBL" id="SOR80934.1"/>
    </source>
</evidence>
<dbReference type="AlphaFoldDB" id="A0A2N9BC35"/>
<reference evidence="3" key="1">
    <citation type="submission" date="2017-11" db="EMBL/GenBank/DDBJ databases">
        <authorList>
            <person name="Wibberg D."/>
        </authorList>
    </citation>
    <scope>NUCLEOTIDE SEQUENCE [LARGE SCALE GENOMIC DNA]</scope>
</reference>
<proteinExistence type="predicted"/>
<protein>
    <submittedName>
        <fullName evidence="2">Uncharacterized protein</fullName>
    </submittedName>
</protein>
<accession>A0A2N9BC35</accession>
<keyword evidence="3" id="KW-1185">Reference proteome</keyword>
<sequence length="96" mass="9857">MVVKVGYPVLPPPGPQFPAGPAQAQRRYSAPRGGRGGHTTVQQVRGGARFAQPDSGERLIGGHDRCQSVAAKAAVKVGVSAAPWGLAVKAVPSHLL</sequence>
<organism evidence="2 3">
    <name type="scientific">Streptomyces chartreusis NRRL 3882</name>
    <dbReference type="NCBI Taxonomy" id="1079985"/>
    <lineage>
        <taxon>Bacteria</taxon>
        <taxon>Bacillati</taxon>
        <taxon>Actinomycetota</taxon>
        <taxon>Actinomycetes</taxon>
        <taxon>Kitasatosporales</taxon>
        <taxon>Streptomycetaceae</taxon>
        <taxon>Streptomyces</taxon>
    </lineage>
</organism>
<dbReference type="EMBL" id="LT963352">
    <property type="protein sequence ID" value="SOR80934.1"/>
    <property type="molecule type" value="Genomic_DNA"/>
</dbReference>
<gene>
    <name evidence="2" type="ORF">SCNRRL3882_4387</name>
</gene>
<feature type="region of interest" description="Disordered" evidence="1">
    <location>
        <begin position="1"/>
        <end position="40"/>
    </location>
</feature>
<dbReference type="Proteomes" id="UP000235464">
    <property type="component" value="Chromosome I"/>
</dbReference>
<evidence type="ECO:0000256" key="1">
    <source>
        <dbReference type="SAM" id="MobiDB-lite"/>
    </source>
</evidence>
<feature type="compositionally biased region" description="Pro residues" evidence="1">
    <location>
        <begin position="9"/>
        <end position="18"/>
    </location>
</feature>